<dbReference type="Proteomes" id="UP000008457">
    <property type="component" value="Chromosome"/>
</dbReference>
<keyword evidence="1" id="KW-1133">Transmembrane helix</keyword>
<organism evidence="2 3">
    <name type="scientific">Mahella australiensis (strain DSM 15567 / CIP 107919 / 50-1 BON)</name>
    <dbReference type="NCBI Taxonomy" id="697281"/>
    <lineage>
        <taxon>Bacteria</taxon>
        <taxon>Bacillati</taxon>
        <taxon>Bacillota</taxon>
        <taxon>Clostridia</taxon>
        <taxon>Thermoanaerobacterales</taxon>
        <taxon>Thermoanaerobacterales Family IV. Incertae Sedis</taxon>
        <taxon>Mahella</taxon>
    </lineage>
</organism>
<sequence>MEYMSLYFDFIKIKLKSITEYPGAFWAHSIAKMMGWGADLIVVYLMVHKFESILSWSAYEVLFLFSMDATSYALAGFFMFNPFAMLSQHIQMGTFDEMLTKPLNPFFYLCFKGFTTGYLGNLISTVTAMIICIIKLNISMSFVNIFYLIIIIIGSALIHSALFMFSNIPAFWIVKTDALSSFRWALDEFIRYPISIYDRWIQIMLTFVFPVAFINFYPSQYFLQKSDFLGFSPFFAHMTVVIGSILFVLGYMFFFVGVRNYKSTGS</sequence>
<dbReference type="AlphaFoldDB" id="F3ZXI0"/>
<dbReference type="eggNOG" id="COG3694">
    <property type="taxonomic scope" value="Bacteria"/>
</dbReference>
<feature type="transmembrane region" description="Helical" evidence="1">
    <location>
        <begin position="146"/>
        <end position="174"/>
    </location>
</feature>
<feature type="transmembrane region" description="Helical" evidence="1">
    <location>
        <begin position="200"/>
        <end position="217"/>
    </location>
</feature>
<dbReference type="PANTHER" id="PTHR36833">
    <property type="entry name" value="SLR0610 PROTEIN-RELATED"/>
    <property type="match status" value="1"/>
</dbReference>
<dbReference type="STRING" id="697281.Mahau_2506"/>
<dbReference type="OrthoDB" id="9788195at2"/>
<keyword evidence="1" id="KW-0472">Membrane</keyword>
<reference evidence="3" key="1">
    <citation type="submission" date="2010-11" db="EMBL/GenBank/DDBJ databases">
        <title>The complete genome of Mahella australiensis DSM 15567.</title>
        <authorList>
            <consortium name="US DOE Joint Genome Institute (JGI-PGF)"/>
            <person name="Lucas S."/>
            <person name="Copeland A."/>
            <person name="Lapidus A."/>
            <person name="Bruce D."/>
            <person name="Goodwin L."/>
            <person name="Pitluck S."/>
            <person name="Kyrpides N."/>
            <person name="Mavromatis K."/>
            <person name="Pagani I."/>
            <person name="Ivanova N."/>
            <person name="Teshima H."/>
            <person name="Brettin T."/>
            <person name="Detter J.C."/>
            <person name="Han C."/>
            <person name="Tapia R."/>
            <person name="Land M."/>
            <person name="Hauser L."/>
            <person name="Markowitz V."/>
            <person name="Cheng J.-F."/>
            <person name="Hugenholtz P."/>
            <person name="Woyke T."/>
            <person name="Wu D."/>
            <person name="Spring S."/>
            <person name="Pukall R."/>
            <person name="Steenblock K."/>
            <person name="Schneider S."/>
            <person name="Klenk H.-P."/>
            <person name="Eisen J.A."/>
        </authorList>
    </citation>
    <scope>NUCLEOTIDE SEQUENCE [LARGE SCALE GENOMIC DNA]</scope>
    <source>
        <strain evidence="3">DSM 15567 / CIP 107919 / 50-1 BON</strain>
    </source>
</reference>
<accession>F3ZXI0</accession>
<dbReference type="KEGG" id="mas:Mahau_2506"/>
<reference evidence="2 3" key="2">
    <citation type="journal article" date="2011" name="Stand. Genomic Sci.">
        <title>Complete genome sequence of Mahella australiensis type strain (50-1 BON).</title>
        <authorList>
            <person name="Sikorski J."/>
            <person name="Teshima H."/>
            <person name="Nolan M."/>
            <person name="Lucas S."/>
            <person name="Hammon N."/>
            <person name="Deshpande S."/>
            <person name="Cheng J.F."/>
            <person name="Pitluck S."/>
            <person name="Liolios K."/>
            <person name="Pagani I."/>
            <person name="Ivanova N."/>
            <person name="Huntemann M."/>
            <person name="Mavromatis K."/>
            <person name="Ovchinikova G."/>
            <person name="Pati A."/>
            <person name="Tapia R."/>
            <person name="Han C."/>
            <person name="Goodwin L."/>
            <person name="Chen A."/>
            <person name="Palaniappan K."/>
            <person name="Land M."/>
            <person name="Hauser L."/>
            <person name="Ngatchou-Djao O.D."/>
            <person name="Rohde M."/>
            <person name="Pukall R."/>
            <person name="Spring S."/>
            <person name="Abt B."/>
            <person name="Goker M."/>
            <person name="Detter J.C."/>
            <person name="Woyke T."/>
            <person name="Bristow J."/>
            <person name="Markowitz V."/>
            <person name="Hugenholtz P."/>
            <person name="Eisen J.A."/>
            <person name="Kyrpides N.C."/>
            <person name="Klenk H.P."/>
            <person name="Lapidus A."/>
        </authorList>
    </citation>
    <scope>NUCLEOTIDE SEQUENCE [LARGE SCALE GENOMIC DNA]</scope>
    <source>
        <strain evidence="3">DSM 15567 / CIP 107919 / 50-1 BON</strain>
    </source>
</reference>
<feature type="transmembrane region" description="Helical" evidence="1">
    <location>
        <begin position="229"/>
        <end position="256"/>
    </location>
</feature>
<dbReference type="PANTHER" id="PTHR36833:SF1">
    <property type="entry name" value="INTEGRAL MEMBRANE TRANSPORT PROTEIN"/>
    <property type="match status" value="1"/>
</dbReference>
<evidence type="ECO:0000313" key="2">
    <source>
        <dbReference type="EMBL" id="AEE97661.1"/>
    </source>
</evidence>
<proteinExistence type="predicted"/>
<evidence type="ECO:0008006" key="4">
    <source>
        <dbReference type="Google" id="ProtNLM"/>
    </source>
</evidence>
<dbReference type="EMBL" id="CP002360">
    <property type="protein sequence ID" value="AEE97661.1"/>
    <property type="molecule type" value="Genomic_DNA"/>
</dbReference>
<evidence type="ECO:0000313" key="3">
    <source>
        <dbReference type="Proteomes" id="UP000008457"/>
    </source>
</evidence>
<keyword evidence="3" id="KW-1185">Reference proteome</keyword>
<evidence type="ECO:0000256" key="1">
    <source>
        <dbReference type="SAM" id="Phobius"/>
    </source>
</evidence>
<dbReference type="RefSeq" id="WP_013782085.1">
    <property type="nucleotide sequence ID" value="NC_015520.1"/>
</dbReference>
<feature type="transmembrane region" description="Helical" evidence="1">
    <location>
        <begin position="25"/>
        <end position="47"/>
    </location>
</feature>
<keyword evidence="1" id="KW-0812">Transmembrane</keyword>
<dbReference type="HOGENOM" id="CLU_071040_1_0_9"/>
<dbReference type="InterPro" id="IPR010390">
    <property type="entry name" value="ABC-2_transporter-like"/>
</dbReference>
<name>F3ZXI0_MAHA5</name>
<feature type="transmembrane region" description="Helical" evidence="1">
    <location>
        <begin position="59"/>
        <end position="86"/>
    </location>
</feature>
<dbReference type="Pfam" id="PF06182">
    <property type="entry name" value="ABC2_membrane_6"/>
    <property type="match status" value="1"/>
</dbReference>
<gene>
    <name evidence="2" type="ordered locus">Mahau_2506</name>
</gene>
<protein>
    <recommendedName>
        <fullName evidence="4">ABC transporter permease protein</fullName>
    </recommendedName>
</protein>
<feature type="transmembrane region" description="Helical" evidence="1">
    <location>
        <begin position="106"/>
        <end position="134"/>
    </location>
</feature>